<organism evidence="2 3">
    <name type="scientific">Microthlaspi erraticum</name>
    <dbReference type="NCBI Taxonomy" id="1685480"/>
    <lineage>
        <taxon>Eukaryota</taxon>
        <taxon>Viridiplantae</taxon>
        <taxon>Streptophyta</taxon>
        <taxon>Embryophyta</taxon>
        <taxon>Tracheophyta</taxon>
        <taxon>Spermatophyta</taxon>
        <taxon>Magnoliopsida</taxon>
        <taxon>eudicotyledons</taxon>
        <taxon>Gunneridae</taxon>
        <taxon>Pentapetalae</taxon>
        <taxon>rosids</taxon>
        <taxon>malvids</taxon>
        <taxon>Brassicales</taxon>
        <taxon>Brassicaceae</taxon>
        <taxon>Coluteocarpeae</taxon>
        <taxon>Microthlaspi</taxon>
    </lineage>
</organism>
<name>A0A6D2LEX9_9BRAS</name>
<reference evidence="2 3" key="1">
    <citation type="submission" date="2020-01" db="EMBL/GenBank/DDBJ databases">
        <authorList>
            <person name="Mishra B."/>
        </authorList>
    </citation>
    <scope>NUCLEOTIDE SEQUENCE [LARGE SCALE GENOMIC DNA]</scope>
</reference>
<evidence type="ECO:0000313" key="2">
    <source>
        <dbReference type="EMBL" id="CAA7058708.1"/>
    </source>
</evidence>
<protein>
    <recommendedName>
        <fullName evidence="4">Late embryogenesis abundant protein LEA-2 subgroup domain-containing protein</fullName>
    </recommendedName>
</protein>
<evidence type="ECO:0000313" key="1">
    <source>
        <dbReference type="EMBL" id="CAA7038130.1"/>
    </source>
</evidence>
<evidence type="ECO:0000313" key="3">
    <source>
        <dbReference type="Proteomes" id="UP000467841"/>
    </source>
</evidence>
<dbReference type="OrthoDB" id="1105329at2759"/>
<keyword evidence="3" id="KW-1185">Reference proteome</keyword>
<dbReference type="AlphaFoldDB" id="A0A6D2LEX9"/>
<sequence>MASETTTFIKPPSSATPRGWWSRPIATLPAKNDREATCEECAAYCSPCYGGLFTVIVVFSIFSSINNAHFHAKISIQSMAISSGTWQVDFLVEDTSPSYSIYYDADDAAVKLGPRNVACLNITRSLDDCRDQHRAAFSLFFVAEEGNRSVVVSEELDIKLRAEHKRYVNFDEAGHINIRCKNLTRGLDEKIICQSYFTELKKLHIITEKGRISDKSEDN</sequence>
<gene>
    <name evidence="1" type="ORF">MERR_LOCUS25365</name>
    <name evidence="2" type="ORF">MERR_LOCUS45944</name>
</gene>
<dbReference type="EMBL" id="CACVBM020001186">
    <property type="protein sequence ID" value="CAA7038130.1"/>
    <property type="molecule type" value="Genomic_DNA"/>
</dbReference>
<dbReference type="EMBL" id="CACVBM020001729">
    <property type="protein sequence ID" value="CAA7058708.1"/>
    <property type="molecule type" value="Genomic_DNA"/>
</dbReference>
<proteinExistence type="predicted"/>
<accession>A0A6D2LEX9</accession>
<dbReference type="Proteomes" id="UP000467841">
    <property type="component" value="Unassembled WGS sequence"/>
</dbReference>
<evidence type="ECO:0008006" key="4">
    <source>
        <dbReference type="Google" id="ProtNLM"/>
    </source>
</evidence>